<comment type="caution">
    <text evidence="8">The sequence shown here is derived from an EMBL/GenBank/DDBJ whole genome shotgun (WGS) entry which is preliminary data.</text>
</comment>
<evidence type="ECO:0000256" key="4">
    <source>
        <dbReference type="ARBA" id="ARBA00023163"/>
    </source>
</evidence>
<name>A0A9P0X7E0_PIEBR</name>
<feature type="coiled-coil region" evidence="6">
    <location>
        <begin position="206"/>
        <end position="238"/>
    </location>
</feature>
<keyword evidence="6" id="KW-0175">Coiled coil</keyword>
<evidence type="ECO:0000259" key="7">
    <source>
        <dbReference type="Pfam" id="PF13873"/>
    </source>
</evidence>
<evidence type="ECO:0000256" key="2">
    <source>
        <dbReference type="ARBA" id="ARBA00016807"/>
    </source>
</evidence>
<keyword evidence="3" id="KW-0805">Transcription regulation</keyword>
<accession>A0A9P0X7E0</accession>
<dbReference type="Proteomes" id="UP001152562">
    <property type="component" value="Unassembled WGS sequence"/>
</dbReference>
<evidence type="ECO:0000313" key="9">
    <source>
        <dbReference type="Proteomes" id="UP001152562"/>
    </source>
</evidence>
<keyword evidence="4" id="KW-0804">Transcription</keyword>
<evidence type="ECO:0000256" key="3">
    <source>
        <dbReference type="ARBA" id="ARBA00023015"/>
    </source>
</evidence>
<keyword evidence="9" id="KW-1185">Reference proteome</keyword>
<protein>
    <recommendedName>
        <fullName evidence="2">Regulatory protein zeste</fullName>
    </recommendedName>
</protein>
<reference evidence="8" key="1">
    <citation type="submission" date="2022-05" db="EMBL/GenBank/DDBJ databases">
        <authorList>
            <person name="Okamura Y."/>
        </authorList>
    </citation>
    <scope>NUCLEOTIDE SEQUENCE</scope>
</reference>
<gene>
    <name evidence="8" type="ORF">PIBRA_LOCUS2999</name>
</gene>
<evidence type="ECO:0000256" key="6">
    <source>
        <dbReference type="SAM" id="Coils"/>
    </source>
</evidence>
<comment type="subunit">
    <text evidence="1">Self-associates forming complexes of several hundred monomers.</text>
</comment>
<organism evidence="8 9">
    <name type="scientific">Pieris brassicae</name>
    <name type="common">White butterfly</name>
    <name type="synonym">Large white butterfly</name>
    <dbReference type="NCBI Taxonomy" id="7116"/>
    <lineage>
        <taxon>Eukaryota</taxon>
        <taxon>Metazoa</taxon>
        <taxon>Ecdysozoa</taxon>
        <taxon>Arthropoda</taxon>
        <taxon>Hexapoda</taxon>
        <taxon>Insecta</taxon>
        <taxon>Pterygota</taxon>
        <taxon>Neoptera</taxon>
        <taxon>Endopterygota</taxon>
        <taxon>Lepidoptera</taxon>
        <taxon>Glossata</taxon>
        <taxon>Ditrysia</taxon>
        <taxon>Papilionoidea</taxon>
        <taxon>Pieridae</taxon>
        <taxon>Pierinae</taxon>
        <taxon>Pieris</taxon>
    </lineage>
</organism>
<dbReference type="Pfam" id="PF13873">
    <property type="entry name" value="Myb_DNA-bind_5"/>
    <property type="match status" value="1"/>
</dbReference>
<dbReference type="AlphaFoldDB" id="A0A9P0X7E0"/>
<comment type="function">
    <text evidence="5">Involved in transvection phenomena (= synapsis-dependent gene expression), where the synaptic pairing of chromosomes carrying genes with which zeste interacts influences the expression of these genes. Zeste binds to DNA and stimulates transcription from a nearby promoter.</text>
</comment>
<dbReference type="EMBL" id="CALOZG010000003">
    <property type="protein sequence ID" value="CAH4007092.1"/>
    <property type="molecule type" value="Genomic_DNA"/>
</dbReference>
<sequence>MNDVQKQVIQLSYESVNDPSLQIEISEQDLYEESETKELLNENTHKLLDDDKASSCHSAQECSLLLKLVKEEKHNLFMAGMSKEVIRKKYLAWERVAKRFNAVSWKKRPVQVLKTKLENMRRLNRHKISLSTSNTEHEEKELSVKTEPSVEYNVDCSEFSQSVDEDRINERASSPILNDMDPLRFVLNSDSGLGSTSICSQNDTDLIKLKMELINYQLETAKVERQRVEDAVRADKEEQESRAIENSLRLRTARLKALAAERELNEDDRNGLGYTEQEILAMEYLKMSTNVT</sequence>
<dbReference type="InterPro" id="IPR028002">
    <property type="entry name" value="Myb_DNA-bind_5"/>
</dbReference>
<evidence type="ECO:0000256" key="1">
    <source>
        <dbReference type="ARBA" id="ARBA00011764"/>
    </source>
</evidence>
<evidence type="ECO:0000313" key="8">
    <source>
        <dbReference type="EMBL" id="CAH4007092.1"/>
    </source>
</evidence>
<evidence type="ECO:0000256" key="5">
    <source>
        <dbReference type="ARBA" id="ARBA00025466"/>
    </source>
</evidence>
<proteinExistence type="predicted"/>
<feature type="domain" description="Myb/SANT-like DNA-binding" evidence="7">
    <location>
        <begin position="58"/>
        <end position="128"/>
    </location>
</feature>